<sequence length="78" mass="8744">MLNVYSRTTILTPAPYLENFCPSRRRPPCLPVRGRAGSRARHCGRRDHLTMAAAERLRGQRDSGLTGSRLTHARLCPS</sequence>
<evidence type="ECO:0000313" key="2">
    <source>
        <dbReference type="EMBL" id="KAJ1081168.1"/>
    </source>
</evidence>
<protein>
    <submittedName>
        <fullName evidence="2">Uncharacterized protein</fullName>
    </submittedName>
</protein>
<accession>A0AAV7KW31</accession>
<reference evidence="2" key="1">
    <citation type="journal article" date="2022" name="bioRxiv">
        <title>Sequencing and chromosome-scale assembly of the giantPleurodeles waltlgenome.</title>
        <authorList>
            <person name="Brown T."/>
            <person name="Elewa A."/>
            <person name="Iarovenko S."/>
            <person name="Subramanian E."/>
            <person name="Araus A.J."/>
            <person name="Petzold A."/>
            <person name="Susuki M."/>
            <person name="Suzuki K.-i.T."/>
            <person name="Hayashi T."/>
            <person name="Toyoda A."/>
            <person name="Oliveira C."/>
            <person name="Osipova E."/>
            <person name="Leigh N.D."/>
            <person name="Simon A."/>
            <person name="Yun M.H."/>
        </authorList>
    </citation>
    <scope>NUCLEOTIDE SEQUENCE</scope>
    <source>
        <strain evidence="2">20211129_DDA</strain>
        <tissue evidence="2">Liver</tissue>
    </source>
</reference>
<feature type="region of interest" description="Disordered" evidence="1">
    <location>
        <begin position="58"/>
        <end position="78"/>
    </location>
</feature>
<proteinExistence type="predicted"/>
<gene>
    <name evidence="2" type="ORF">NDU88_001351</name>
</gene>
<dbReference type="EMBL" id="JANPWB010000016">
    <property type="protein sequence ID" value="KAJ1081168.1"/>
    <property type="molecule type" value="Genomic_DNA"/>
</dbReference>
<organism evidence="2 3">
    <name type="scientific">Pleurodeles waltl</name>
    <name type="common">Iberian ribbed newt</name>
    <dbReference type="NCBI Taxonomy" id="8319"/>
    <lineage>
        <taxon>Eukaryota</taxon>
        <taxon>Metazoa</taxon>
        <taxon>Chordata</taxon>
        <taxon>Craniata</taxon>
        <taxon>Vertebrata</taxon>
        <taxon>Euteleostomi</taxon>
        <taxon>Amphibia</taxon>
        <taxon>Batrachia</taxon>
        <taxon>Caudata</taxon>
        <taxon>Salamandroidea</taxon>
        <taxon>Salamandridae</taxon>
        <taxon>Pleurodelinae</taxon>
        <taxon>Pleurodeles</taxon>
    </lineage>
</organism>
<dbReference type="Proteomes" id="UP001066276">
    <property type="component" value="Chromosome 12"/>
</dbReference>
<dbReference type="AlphaFoldDB" id="A0AAV7KW31"/>
<evidence type="ECO:0000256" key="1">
    <source>
        <dbReference type="SAM" id="MobiDB-lite"/>
    </source>
</evidence>
<evidence type="ECO:0000313" key="3">
    <source>
        <dbReference type="Proteomes" id="UP001066276"/>
    </source>
</evidence>
<keyword evidence="3" id="KW-1185">Reference proteome</keyword>
<comment type="caution">
    <text evidence="2">The sequence shown here is derived from an EMBL/GenBank/DDBJ whole genome shotgun (WGS) entry which is preliminary data.</text>
</comment>
<name>A0AAV7KW31_PLEWA</name>